<feature type="region of interest" description="Disordered" evidence="1">
    <location>
        <begin position="59"/>
        <end position="179"/>
    </location>
</feature>
<feature type="region of interest" description="Disordered" evidence="1">
    <location>
        <begin position="204"/>
        <end position="281"/>
    </location>
</feature>
<sequence length="374" mass="42043">SLAAFDRLNLNESDVISHLCSVAVEKCQSKVERRLAGCGGHHMRKRVLIKNFVSELMKKQQDLQSEEGMEEEGEGEDEEERDDREEIVEEREDEIELEEEYEEEEEEVDLNENMLMIEKGRREEEDEEREERVGREWYNQHSSYSHSDGGYSSPSPPLEDDEREKQSLWSLPVCTSPDSMALHLRDPYETRDGALYQSCDPYSFSSSFSLSPPSDDENSNMGAPWHENDTPSRLSCSPPFSLYDDLYSSSPSPSPSPSPSHPISDATPIHHHHHHHHHHYDMPTHLLDGSYDSSSIRVVATGESDTAFLAMGGERPLQEMRSYATMGSWSNGGGDAILFDLSSSSPSSPSSPSPSSSPSTPTKKRRSDEMSASI</sequence>
<reference evidence="2" key="1">
    <citation type="submission" date="2023-10" db="EMBL/GenBank/DDBJ databases">
        <title>Genome assembly of Pristionchus species.</title>
        <authorList>
            <person name="Yoshida K."/>
            <person name="Sommer R.J."/>
        </authorList>
    </citation>
    <scope>NUCLEOTIDE SEQUENCE</scope>
    <source>
        <strain evidence="2">RS0144</strain>
    </source>
</reference>
<feature type="compositionally biased region" description="Low complexity" evidence="1">
    <location>
        <begin position="342"/>
        <end position="359"/>
    </location>
</feature>
<evidence type="ECO:0000313" key="2">
    <source>
        <dbReference type="EMBL" id="GMT00878.1"/>
    </source>
</evidence>
<feature type="compositionally biased region" description="Acidic residues" evidence="1">
    <location>
        <begin position="64"/>
        <end position="110"/>
    </location>
</feature>
<dbReference type="Proteomes" id="UP001432027">
    <property type="component" value="Unassembled WGS sequence"/>
</dbReference>
<feature type="compositionally biased region" description="Low complexity" evidence="1">
    <location>
        <begin position="141"/>
        <end position="153"/>
    </location>
</feature>
<feature type="region of interest" description="Disordered" evidence="1">
    <location>
        <begin position="335"/>
        <end position="374"/>
    </location>
</feature>
<evidence type="ECO:0000256" key="1">
    <source>
        <dbReference type="SAM" id="MobiDB-lite"/>
    </source>
</evidence>
<comment type="caution">
    <text evidence="2">The sequence shown here is derived from an EMBL/GenBank/DDBJ whole genome shotgun (WGS) entry which is preliminary data.</text>
</comment>
<feature type="compositionally biased region" description="Basic residues" evidence="1">
    <location>
        <begin position="269"/>
        <end position="279"/>
    </location>
</feature>
<proteinExistence type="predicted"/>
<protein>
    <submittedName>
        <fullName evidence="2">Uncharacterized protein</fullName>
    </submittedName>
</protein>
<organism evidence="2 3">
    <name type="scientific">Pristionchus entomophagus</name>
    <dbReference type="NCBI Taxonomy" id="358040"/>
    <lineage>
        <taxon>Eukaryota</taxon>
        <taxon>Metazoa</taxon>
        <taxon>Ecdysozoa</taxon>
        <taxon>Nematoda</taxon>
        <taxon>Chromadorea</taxon>
        <taxon>Rhabditida</taxon>
        <taxon>Rhabditina</taxon>
        <taxon>Diplogasteromorpha</taxon>
        <taxon>Diplogasteroidea</taxon>
        <taxon>Neodiplogasteridae</taxon>
        <taxon>Pristionchus</taxon>
    </lineage>
</organism>
<dbReference type="AlphaFoldDB" id="A0AAV5U3A9"/>
<dbReference type="EMBL" id="BTSX01000005">
    <property type="protein sequence ID" value="GMT00878.1"/>
    <property type="molecule type" value="Genomic_DNA"/>
</dbReference>
<evidence type="ECO:0000313" key="3">
    <source>
        <dbReference type="Proteomes" id="UP001432027"/>
    </source>
</evidence>
<feature type="non-terminal residue" evidence="2">
    <location>
        <position position="374"/>
    </location>
</feature>
<feature type="compositionally biased region" description="Low complexity" evidence="1">
    <location>
        <begin position="204"/>
        <end position="213"/>
    </location>
</feature>
<keyword evidence="3" id="KW-1185">Reference proteome</keyword>
<name>A0AAV5U3A9_9BILA</name>
<accession>A0AAV5U3A9</accession>
<gene>
    <name evidence="2" type="ORF">PENTCL1PPCAC_23052</name>
</gene>
<feature type="non-terminal residue" evidence="2">
    <location>
        <position position="1"/>
    </location>
</feature>